<dbReference type="InterPro" id="IPR015943">
    <property type="entry name" value="WD40/YVTN_repeat-like_dom_sf"/>
</dbReference>
<dbReference type="Gene3D" id="1.10.10.10">
    <property type="entry name" value="Winged helix-like DNA-binding domain superfamily/Winged helix DNA-binding domain"/>
    <property type="match status" value="1"/>
</dbReference>
<dbReference type="SMART" id="SM00320">
    <property type="entry name" value="WD40"/>
    <property type="match status" value="9"/>
</dbReference>
<evidence type="ECO:0000313" key="5">
    <source>
        <dbReference type="Proteomes" id="UP000291831"/>
    </source>
</evidence>
<dbReference type="InterPro" id="IPR041452">
    <property type="entry name" value="APAF1_C"/>
</dbReference>
<dbReference type="CDD" id="cd00200">
    <property type="entry name" value="WD40"/>
    <property type="match status" value="1"/>
</dbReference>
<dbReference type="PANTHER" id="PTHR19846:SF0">
    <property type="entry name" value="PRE-MRNA PROCESSING FACTOR 4"/>
    <property type="match status" value="1"/>
</dbReference>
<dbReference type="GO" id="GO:0017070">
    <property type="term" value="F:U6 snRNA binding"/>
    <property type="evidence" value="ECO:0007669"/>
    <property type="project" value="TreeGrafter"/>
</dbReference>
<dbReference type="InterPro" id="IPR001680">
    <property type="entry name" value="WD40_rpt"/>
</dbReference>
<reference evidence="5" key="1">
    <citation type="submission" date="2019-01" db="EMBL/GenBank/DDBJ databases">
        <title>Anaerobic oxidation of ethane by archaea from a marine hydrocarbon seep.</title>
        <authorList>
            <person name="Musat F."/>
        </authorList>
    </citation>
    <scope>NUCLEOTIDE SEQUENCE [LARGE SCALE GENOMIC DNA]</scope>
</reference>
<evidence type="ECO:0000259" key="3">
    <source>
        <dbReference type="PROSITE" id="PS50104"/>
    </source>
</evidence>
<dbReference type="SUPFAM" id="SSF50974">
    <property type="entry name" value="Nitrous oxide reductase, N-terminal domain"/>
    <property type="match status" value="1"/>
</dbReference>
<dbReference type="InterPro" id="IPR042197">
    <property type="entry name" value="Apaf_helical"/>
</dbReference>
<dbReference type="InterPro" id="IPR036388">
    <property type="entry name" value="WH-like_DNA-bd_sf"/>
</dbReference>
<keyword evidence="1" id="KW-0853">WD repeat</keyword>
<dbReference type="Pfam" id="PF00931">
    <property type="entry name" value="NB-ARC"/>
    <property type="match status" value="1"/>
</dbReference>
<dbReference type="SUPFAM" id="SSF52540">
    <property type="entry name" value="P-loop containing nucleoside triphosphate hydrolases"/>
    <property type="match status" value="1"/>
</dbReference>
<protein>
    <recommendedName>
        <fullName evidence="3">TIR domain-containing protein</fullName>
    </recommendedName>
</protein>
<keyword evidence="2" id="KW-0677">Repeat</keyword>
<dbReference type="SUPFAM" id="SSF50978">
    <property type="entry name" value="WD40 repeat-like"/>
    <property type="match status" value="1"/>
</dbReference>
<organism evidence="4 5">
    <name type="scientific">Candidatus Argoarchaeum ethanivorans</name>
    <dbReference type="NCBI Taxonomy" id="2608793"/>
    <lineage>
        <taxon>Archaea</taxon>
        <taxon>Methanobacteriati</taxon>
        <taxon>Methanobacteriota</taxon>
        <taxon>Stenosarchaea group</taxon>
        <taxon>Methanomicrobia</taxon>
        <taxon>Methanosarcinales</taxon>
        <taxon>Methanosarcinales incertae sedis</taxon>
        <taxon>GOM Arc I cluster</taxon>
        <taxon>Candidatus Argoarchaeum</taxon>
    </lineage>
</organism>
<dbReference type="Gene3D" id="3.40.50.10140">
    <property type="entry name" value="Toll/interleukin-1 receptor homology (TIR) domain"/>
    <property type="match status" value="1"/>
</dbReference>
<dbReference type="GO" id="GO:0043531">
    <property type="term" value="F:ADP binding"/>
    <property type="evidence" value="ECO:0007669"/>
    <property type="project" value="InterPro"/>
</dbReference>
<dbReference type="Gene3D" id="2.130.10.10">
    <property type="entry name" value="YVTN repeat-like/Quinoprotein amine dehydrogenase"/>
    <property type="match status" value="4"/>
</dbReference>
<dbReference type="InterPro" id="IPR011045">
    <property type="entry name" value="N2O_reductase_N"/>
</dbReference>
<dbReference type="Pfam" id="PF00400">
    <property type="entry name" value="WD40"/>
    <property type="match status" value="9"/>
</dbReference>
<dbReference type="Pfam" id="PF17908">
    <property type="entry name" value="APAF1_C"/>
    <property type="match status" value="1"/>
</dbReference>
<evidence type="ECO:0000313" key="4">
    <source>
        <dbReference type="EMBL" id="RZB30894.1"/>
    </source>
</evidence>
<dbReference type="InterPro" id="IPR018391">
    <property type="entry name" value="PQQ_b-propeller_rpt"/>
</dbReference>
<dbReference type="PRINTS" id="PR00320">
    <property type="entry name" value="GPROTEINBRPT"/>
</dbReference>
<dbReference type="InterPro" id="IPR036322">
    <property type="entry name" value="WD40_repeat_dom_sf"/>
</dbReference>
<dbReference type="PROSITE" id="PS50294">
    <property type="entry name" value="WD_REPEATS_REGION"/>
    <property type="match status" value="8"/>
</dbReference>
<dbReference type="PROSITE" id="PS00678">
    <property type="entry name" value="WD_REPEATS_1"/>
    <property type="match status" value="6"/>
</dbReference>
<dbReference type="Proteomes" id="UP000291831">
    <property type="component" value="Unassembled WGS sequence"/>
</dbReference>
<comment type="caution">
    <text evidence="4">The sequence shown here is derived from an EMBL/GenBank/DDBJ whole genome shotgun (WGS) entry which is preliminary data.</text>
</comment>
<dbReference type="Pfam" id="PF13676">
    <property type="entry name" value="TIR_2"/>
    <property type="match status" value="1"/>
</dbReference>
<dbReference type="GO" id="GO:0000398">
    <property type="term" value="P:mRNA splicing, via spliceosome"/>
    <property type="evidence" value="ECO:0007669"/>
    <property type="project" value="TreeGrafter"/>
</dbReference>
<sequence>MGHIFISYARADDESFVKQLHDDLIEHGFDVWWDQQTMQSRGRTFLQELRDAVEGSDRLIAVIGPNAVRSDYVRAEWEHALLFSRGVVPILREGDYSLIPDELSKFHCPDFQRERPYNEALDELLRILAEPVPPPGPLLTAVPSLPPHFLPRSDEITRLGETVLADVQRPTAITSARQTTALQGMGGVGKSVIAAAFARATETRRAFTDGVIWLTIGLKPDLLSNLKLVGTAFDDDPANYVDLDSARARLPGVLSDKVYLIVLDDVWNVAHATPFVNALGPRCRLLVTTRDGSLVTALGAEEHSMDVLTDAAALQLLANWCDQDVGSLPPEAVLVASECGNLPLALSLCGAMARDGIPWSDMLEALEEADLTFIEGKIPNYPYPDVLKALKVSVDALAKENTAAAQHYHELAVFPVDEAVPEAAVLTFWLHTDGLKERDARRLLTTLERKALLRLEGEAPHRLVSLHDLQHDYLRAVVGDLSSLHDRLLDAYQERCVDGWKSGPNDDYFFEHLAYHLVEAGRKEDLHELLLDFNWLQAKLVATDVNSLVSDYDHLPDDSDLHLVQGAIRLSAHVLARDKTQLAGQLLGRLQTFKESGIQSMLEQARGWSGGMWLCPRTASLIPPGGPLIRVLEGHIGGVKAVAVTPDGRHAISGSSDKTLRVWDIESGEEIQTLEGHIGGVKAVAVTPDGRHAISGSSDKTLRVWDIESGEEIQTLEGHIGGVKAVAVTPDGRHAISGSSDKTLRVWDIESGEETQRLEGHTRSVRAVAVTPDGRYAISGAWDNTLRVWDIESGEKLLTLSGHTGEINAVAVTPDGKYAISASDDRTLKVWDIERGEETQRFKGHTRSVRAVAVTPDGKYAISASDDRTLKVWDIERGEETQRFKGHTRSVRAVAVTPDGSRAISASRDETFKVWNIESGEELRTLEGHTSWVDAIAVTSDGEYAISASDDRTLKVWDWDIKTGEIIASFSGDAPLRACAISPDGRTIVAGDASGAVHFLRLRGAG</sequence>
<dbReference type="Gene3D" id="3.40.50.300">
    <property type="entry name" value="P-loop containing nucleotide triphosphate hydrolases"/>
    <property type="match status" value="1"/>
</dbReference>
<dbReference type="Gene3D" id="1.10.8.430">
    <property type="entry name" value="Helical domain of apoptotic protease-activating factors"/>
    <property type="match status" value="1"/>
</dbReference>
<feature type="domain" description="TIR" evidence="3">
    <location>
        <begin position="1"/>
        <end position="132"/>
    </location>
</feature>
<dbReference type="GO" id="GO:0030621">
    <property type="term" value="F:U4 snRNA binding"/>
    <property type="evidence" value="ECO:0007669"/>
    <property type="project" value="TreeGrafter"/>
</dbReference>
<dbReference type="PROSITE" id="PS50104">
    <property type="entry name" value="TIR"/>
    <property type="match status" value="1"/>
</dbReference>
<gene>
    <name evidence="4" type="ORF">AEth_00848</name>
</gene>
<dbReference type="InterPro" id="IPR035897">
    <property type="entry name" value="Toll_tir_struct_dom_sf"/>
</dbReference>
<evidence type="ECO:0000256" key="2">
    <source>
        <dbReference type="ARBA" id="ARBA00022737"/>
    </source>
</evidence>
<dbReference type="PRINTS" id="PR00364">
    <property type="entry name" value="DISEASERSIST"/>
</dbReference>
<dbReference type="InterPro" id="IPR002182">
    <property type="entry name" value="NB-ARC"/>
</dbReference>
<dbReference type="InterPro" id="IPR027417">
    <property type="entry name" value="P-loop_NTPase"/>
</dbReference>
<dbReference type="SMART" id="SM00255">
    <property type="entry name" value="TIR"/>
    <property type="match status" value="1"/>
</dbReference>
<dbReference type="InterPro" id="IPR000157">
    <property type="entry name" value="TIR_dom"/>
</dbReference>
<name>A0A8B3S2D2_9EURY</name>
<dbReference type="PANTHER" id="PTHR19846">
    <property type="entry name" value="WD40 REPEAT PROTEIN"/>
    <property type="match status" value="1"/>
</dbReference>
<dbReference type="SUPFAM" id="SSF52200">
    <property type="entry name" value="Toll/Interleukin receptor TIR domain"/>
    <property type="match status" value="1"/>
</dbReference>
<dbReference type="Gene3D" id="1.25.40.370">
    <property type="match status" value="1"/>
</dbReference>
<dbReference type="AlphaFoldDB" id="A0A8B3S2D2"/>
<evidence type="ECO:0000256" key="1">
    <source>
        <dbReference type="ARBA" id="ARBA00022574"/>
    </source>
</evidence>
<dbReference type="GO" id="GO:0005829">
    <property type="term" value="C:cytosol"/>
    <property type="evidence" value="ECO:0007669"/>
    <property type="project" value="UniProtKB-ARBA"/>
</dbReference>
<dbReference type="InterPro" id="IPR020472">
    <property type="entry name" value="WD40_PAC1"/>
</dbReference>
<dbReference type="PROSITE" id="PS50082">
    <property type="entry name" value="WD_REPEATS_2"/>
    <property type="match status" value="8"/>
</dbReference>
<proteinExistence type="predicted"/>
<dbReference type="GO" id="GO:0007165">
    <property type="term" value="P:signal transduction"/>
    <property type="evidence" value="ECO:0007669"/>
    <property type="project" value="InterPro"/>
</dbReference>
<accession>A0A8B3S2D2</accession>
<dbReference type="SMART" id="SM00564">
    <property type="entry name" value="PQQ"/>
    <property type="match status" value="6"/>
</dbReference>
<dbReference type="InterPro" id="IPR019775">
    <property type="entry name" value="WD40_repeat_CS"/>
</dbReference>
<dbReference type="EMBL" id="RPGO01000024">
    <property type="protein sequence ID" value="RZB30894.1"/>
    <property type="molecule type" value="Genomic_DNA"/>
</dbReference>